<dbReference type="OrthoDB" id="9814627at2"/>
<evidence type="ECO:0000256" key="2">
    <source>
        <dbReference type="ARBA" id="ARBA00022679"/>
    </source>
</evidence>
<dbReference type="GO" id="GO:0005524">
    <property type="term" value="F:ATP binding"/>
    <property type="evidence" value="ECO:0007669"/>
    <property type="project" value="UniProtKB-KW"/>
</dbReference>
<evidence type="ECO:0000256" key="4">
    <source>
        <dbReference type="ARBA" id="ARBA00022777"/>
    </source>
</evidence>
<proteinExistence type="predicted"/>
<dbReference type="PROSITE" id="PS51285">
    <property type="entry name" value="AGC_KINASE_CTER"/>
    <property type="match status" value="1"/>
</dbReference>
<keyword evidence="1" id="KW-0723">Serine/threonine-protein kinase</keyword>
<organism evidence="7 8">
    <name type="scientific">Salibacter halophilus</name>
    <dbReference type="NCBI Taxonomy" id="1803916"/>
    <lineage>
        <taxon>Bacteria</taxon>
        <taxon>Pseudomonadati</taxon>
        <taxon>Bacteroidota</taxon>
        <taxon>Flavobacteriia</taxon>
        <taxon>Flavobacteriales</taxon>
        <taxon>Salibacteraceae</taxon>
        <taxon>Salibacter</taxon>
    </lineage>
</organism>
<dbReference type="InterPro" id="IPR000961">
    <property type="entry name" value="AGC-kinase_C"/>
</dbReference>
<evidence type="ECO:0000256" key="5">
    <source>
        <dbReference type="ARBA" id="ARBA00022840"/>
    </source>
</evidence>
<comment type="caution">
    <text evidence="7">The sequence shown here is derived from an EMBL/GenBank/DDBJ whole genome shotgun (WGS) entry which is preliminary data.</text>
</comment>
<dbReference type="EMBL" id="WACR01000001">
    <property type="protein sequence ID" value="KAB1065896.1"/>
    <property type="molecule type" value="Genomic_DNA"/>
</dbReference>
<accession>A0A6N6MAM6</accession>
<reference evidence="7 8" key="1">
    <citation type="submission" date="2019-09" db="EMBL/GenBank/DDBJ databases">
        <title>Genomes of Cryomorphaceae.</title>
        <authorList>
            <person name="Bowman J.P."/>
        </authorList>
    </citation>
    <scope>NUCLEOTIDE SEQUENCE [LARGE SCALE GENOMIC DNA]</scope>
    <source>
        <strain evidence="7 8">KCTC 52047</strain>
    </source>
</reference>
<evidence type="ECO:0000256" key="1">
    <source>
        <dbReference type="ARBA" id="ARBA00022527"/>
    </source>
</evidence>
<keyword evidence="8" id="KW-1185">Reference proteome</keyword>
<name>A0A6N6MAM6_9FLAO</name>
<protein>
    <recommendedName>
        <fullName evidence="6">AGC-kinase C-terminal domain-containing protein</fullName>
    </recommendedName>
</protein>
<keyword evidence="3" id="KW-0547">Nucleotide-binding</keyword>
<dbReference type="GO" id="GO:0004674">
    <property type="term" value="F:protein serine/threonine kinase activity"/>
    <property type="evidence" value="ECO:0007669"/>
    <property type="project" value="UniProtKB-KW"/>
</dbReference>
<dbReference type="Proteomes" id="UP000435357">
    <property type="component" value="Unassembled WGS sequence"/>
</dbReference>
<gene>
    <name evidence="7" type="ORF">F3059_00035</name>
</gene>
<evidence type="ECO:0000313" key="7">
    <source>
        <dbReference type="EMBL" id="KAB1065896.1"/>
    </source>
</evidence>
<sequence length="1845" mass="203970">MINNKRPKLKGITTGKRLSAICLILLFLIEMWRPSITYAITGHSKMPEYGSFSPITSSNAVNTFNGSFNYSLPVLKIPNGYPLNLTYNSSKVNTNSLSSWVGLGWDLNVGSVDRVKNGYPDEYDGSQKVVQHSRTEPNWTVSAGTRLGMDVMKFGNLGVSGSASKSYNNYTGLKTTLSMGFNFAGVANLNLTYSAGQFGFNPSINPAAILQNAVTYKKRKKQKEEATKNAQLTLAIADIQALTSGNIGKLLRSPGETKKILTAIKKSQSGGNRTGINSFSFSSNMSMKTQPYPSLQTQYKGFFTEIAFEAGVNPLMLPLNFEAGIFGTFTKQNTEEKNTLNAYGYFHNEKGYDSDPNAAMDFGLEMDKTFQPRESVIGYPIPSNDNFSYSGLAGNGSFRAFRGDFGHYKKNKTYSFDVSADVSIDTDIPAIIGPVPGVIPYNMTAGVGGGIGGSYHSTETDKWKEDNLVFLNDIDFPKSNEKYFFRNSGDKAGYYDLSWNQPMLKGNLTNTSSLSNADIDIPFNGSNRADYRSLNKSKQRSQYIETSKNTAFDKEANGSVSNSSNTHYAVNQKELKIIDSDGSIVDINTERSTYKENGLGEFAMTTPDGNKQVYGLPAYVRNEKELQYSFPKGSGLSSSPQWAVQNVLEDVSGSASDIDANSLRKSGVEDGNSYPTAFLLTSMLSKDYIDRTGNGPSRDDFGNYTKVNYKREFGGKQSGNKWFGYRSPYKGVNFSLGSLSEDNDDMGSFSYGEKEVYYIHSIESKSHVAFFITKDRNDGKPARVPNNATAAQALDADLSQPSGALQKLDRIELYAIDNCEFKSGSSNYFYEPKSGAQPEKVVKFEYDYDLTPNVLNNSTGNRGKLTLKRVYIESGGAVKSKISPYEFTYDYPNSYPAPYNSGNYVDFKGVGWYTAGNFGNSNPPYSPVNSDRWGSYRDYSYLDSEFQGTHVTDLEKFFPYTYQNPDYKSSDPAAYLLKQIKLPSGGKMVIQYEENDYHYVQNKNASVMVRLKHTSPKAKDYSTRKYYLDLSSLGIHDFNNLTSSQKKELTDDLFRHQLVNKERLYFSYLYALLGQSPNYKKNDTEFIEGYARPDSYGYDSYGIFFRFKTPSSLGSNEWHFSYSGTTSKREMPQKVCKSYYKTKRKLKIDGGSNASSMSSSVDSGDEEALGLSFLSALAYSFSTFDVCKYFQPDMSMVRLAVPSGHFRKYKYNGSVSSSRTYYSKLGGGLRVKRLLFMDEGTSSDNHGEILLGSEYSYTTTNADDEIISSGVATNEPSSGRKENALVTPIERGSQGNLQAILFGRDMYSQEGPIGEGVLPSPSIGYSRVEVKPIYKGKNTTGKTVHEFHTVKEDHIGFESKKTQLEVDNGPMGDLPTSLAGSVSFGNIGVSVSYTGKTRYLSQGFEFHTFQGHGSPKSTTKYDGNNTLYSREDYTYYDQNGTVKLMGEDLKITNVPVNQLGTEAEICGFSQKLDDVSFGGRVDVMLTGMNFGVILPPIVTPIVAPIPASASISANISKNNLRKHAITKIVSHPFILKKITAVEEGRKKVTENLVFDDYTGEAVVTSESEDFTDYLASTNAPPEMNNTLTTQKFKGSWKYKNLRPSYVNEDLITLPPVGGSITGGYDSNDGYYLQFDAGGNVACSQLSNFVKGDFIELNGDPGLSEPELFHIDEVDNTTNRVYLAKSMYNGNASGQISSSILSIKVHESGYTNDLTTTIGETVFLTQNGNYMSYTSNLDPNHPLAQAMQNQLGSINFTPGSFYYNDHTVSGPFYNVDLTNFSSWGNALNININYSSADVKEIVYDIYYEPAANGVPGVVHLAIKEIVVILSGGGTKTIHCEEQAWTW</sequence>
<keyword evidence="2" id="KW-0808">Transferase</keyword>
<dbReference type="RefSeq" id="WP_151165884.1">
    <property type="nucleotide sequence ID" value="NZ_WACR01000001.1"/>
</dbReference>
<evidence type="ECO:0000256" key="3">
    <source>
        <dbReference type="ARBA" id="ARBA00022741"/>
    </source>
</evidence>
<keyword evidence="5" id="KW-0067">ATP-binding</keyword>
<keyword evidence="4" id="KW-0418">Kinase</keyword>
<feature type="domain" description="AGC-kinase C-terminal" evidence="6">
    <location>
        <begin position="908"/>
        <end position="972"/>
    </location>
</feature>
<evidence type="ECO:0000259" key="6">
    <source>
        <dbReference type="PROSITE" id="PS51285"/>
    </source>
</evidence>
<evidence type="ECO:0000313" key="8">
    <source>
        <dbReference type="Proteomes" id="UP000435357"/>
    </source>
</evidence>